<evidence type="ECO:0000313" key="3">
    <source>
        <dbReference type="EMBL" id="KRO15493.1"/>
    </source>
</evidence>
<evidence type="ECO:0000256" key="1">
    <source>
        <dbReference type="SAM" id="MobiDB-lite"/>
    </source>
</evidence>
<dbReference type="PATRIC" id="fig|1293598.4.peg.2361"/>
<feature type="compositionally biased region" description="Gly residues" evidence="1">
    <location>
        <begin position="169"/>
        <end position="208"/>
    </location>
</feature>
<reference evidence="3 4" key="1">
    <citation type="journal article" date="2015" name="Genome Announc.">
        <title>Expanding the biotechnology potential of lactobacilli through comparative genomics of 213 strains and associated genera.</title>
        <authorList>
            <person name="Sun Z."/>
            <person name="Harris H.M."/>
            <person name="McCann A."/>
            <person name="Guo C."/>
            <person name="Argimon S."/>
            <person name="Zhang W."/>
            <person name="Yang X."/>
            <person name="Jeffery I.B."/>
            <person name="Cooney J.C."/>
            <person name="Kagawa T.F."/>
            <person name="Liu W."/>
            <person name="Song Y."/>
            <person name="Salvetti E."/>
            <person name="Wrobel A."/>
            <person name="Rasinkangas P."/>
            <person name="Parkhill J."/>
            <person name="Rea M.C."/>
            <person name="O'Sullivan O."/>
            <person name="Ritari J."/>
            <person name="Douillard F.P."/>
            <person name="Paul Ross R."/>
            <person name="Yang R."/>
            <person name="Briner A.E."/>
            <person name="Felis G.E."/>
            <person name="de Vos W.M."/>
            <person name="Barrangou R."/>
            <person name="Klaenhammer T.R."/>
            <person name="Caufield P.W."/>
            <person name="Cui Y."/>
            <person name="Zhang H."/>
            <person name="O'Toole P.W."/>
        </authorList>
    </citation>
    <scope>NUCLEOTIDE SEQUENCE [LARGE SCALE GENOMIC DNA]</scope>
    <source>
        <strain evidence="3 4">DSM 24301</strain>
    </source>
</reference>
<evidence type="ECO:0000313" key="4">
    <source>
        <dbReference type="Proteomes" id="UP000050969"/>
    </source>
</evidence>
<dbReference type="EMBL" id="JQCE01000064">
    <property type="protein sequence ID" value="KRO15493.1"/>
    <property type="molecule type" value="Genomic_DNA"/>
</dbReference>
<dbReference type="STRING" id="1293598.IV56_GL002260"/>
<dbReference type="InterPro" id="IPR024968">
    <property type="entry name" value="SlpA_C_lactobacillus"/>
</dbReference>
<sequence>MTSALNSQNSAIASQNSQLSAANSATSHAISVANSQAASVASDNSTLLSQASSTVNSASTDASQTGSIASENSVIASQAVSTALSQAASTGYDSSVAASQAVSTAVSDAASTASQNSTLLSQANSTTSAASTAASQMASTASQNSTLASEAVSTAMSQAASAAQSTSNGNGGGSNPGNGGNGTGSNPGNGNNGGGNGTGNLPGTGGSQLPGSELLHDAVATIVQHSTDVEVYDKPNGTGTGKMLPESTDWKAYEKYTDANGVVWYNLGGNQWVKGTGIILDAKPGSYKELKTIGVVTQGSGVPVYTLPGVSGKATGQILKPGTAWKISASVITSDGQLWYRVGTNQWVKATDITIGNIQAMNDVAVINYVPGYGINVWADANGTKFTGKRLQTGSAWKVFAKATAANGHVFYNVGGNQWIDSANVILGSKPASKPVQKNTTTIKYVPGYSIKTWQSPTSKVSGKSLANGATVTVSASEIVNNELWYQVGPNQWINAKYTNELR</sequence>
<comment type="caution">
    <text evidence="3">The sequence shown here is derived from an EMBL/GenBank/DDBJ whole genome shotgun (WGS) entry which is preliminary data.</text>
</comment>
<dbReference type="AlphaFoldDB" id="A0A0R2MPB4"/>
<accession>A0A0R2MPB4</accession>
<keyword evidence="4" id="KW-1185">Reference proteome</keyword>
<feature type="region of interest" description="Disordered" evidence="1">
    <location>
        <begin position="158"/>
        <end position="212"/>
    </location>
</feature>
<feature type="domain" description="S-layer protein C-terminal" evidence="2">
    <location>
        <begin position="380"/>
        <end position="421"/>
    </location>
</feature>
<name>A0A0R2MPB4_9LACO</name>
<feature type="compositionally biased region" description="Low complexity" evidence="1">
    <location>
        <begin position="158"/>
        <end position="168"/>
    </location>
</feature>
<dbReference type="Proteomes" id="UP000050969">
    <property type="component" value="Unassembled WGS sequence"/>
</dbReference>
<gene>
    <name evidence="3" type="ORF">IV56_GL002260</name>
</gene>
<organism evidence="3 4">
    <name type="scientific">Lacticaseibacillus saniviri JCM 17471 = DSM 24301</name>
    <dbReference type="NCBI Taxonomy" id="1293598"/>
    <lineage>
        <taxon>Bacteria</taxon>
        <taxon>Bacillati</taxon>
        <taxon>Bacillota</taxon>
        <taxon>Bacilli</taxon>
        <taxon>Lactobacillales</taxon>
        <taxon>Lactobacillaceae</taxon>
        <taxon>Lacticaseibacillus</taxon>
    </lineage>
</organism>
<dbReference type="Pfam" id="PF03217">
    <property type="entry name" value="SlpA"/>
    <property type="match status" value="1"/>
</dbReference>
<proteinExistence type="predicted"/>
<evidence type="ECO:0000259" key="2">
    <source>
        <dbReference type="Pfam" id="PF03217"/>
    </source>
</evidence>
<protein>
    <recommendedName>
        <fullName evidence="2">S-layer protein C-terminal domain-containing protein</fullName>
    </recommendedName>
</protein>